<dbReference type="KEGG" id="vg:77946873"/>
<dbReference type="GeneID" id="77946873"/>
<organism evidence="1 2">
    <name type="scientific">Synechococcus phage S-H34</name>
    <dbReference type="NCBI Taxonomy" id="2718942"/>
    <lineage>
        <taxon>Viruses</taxon>
        <taxon>Duplodnaviria</taxon>
        <taxon>Heunggongvirae</taxon>
        <taxon>Uroviricota</taxon>
        <taxon>Caudoviricetes</taxon>
        <taxon>Pantevenvirales</taxon>
        <taxon>Kyanoviridae</taxon>
        <taxon>Makaravirus</taxon>
        <taxon>Makaravirus thirtyfour</taxon>
    </lineage>
</organism>
<protein>
    <submittedName>
        <fullName evidence="1">Uncharacterized protein</fullName>
    </submittedName>
</protein>
<evidence type="ECO:0000313" key="2">
    <source>
        <dbReference type="Proteomes" id="UP000501900"/>
    </source>
</evidence>
<proteinExistence type="predicted"/>
<dbReference type="Proteomes" id="UP000501900">
    <property type="component" value="Genome"/>
</dbReference>
<dbReference type="EMBL" id="MT162467">
    <property type="protein sequence ID" value="QIN96995.1"/>
    <property type="molecule type" value="Genomic_DNA"/>
</dbReference>
<keyword evidence="2" id="KW-1185">Reference proteome</keyword>
<sequence length="46" mass="5300">MSLVTERQTEKLLVEASLAYIKNPTPEGREEVAHYAKMLLRIRGEK</sequence>
<accession>A0A6G8R6I7</accession>
<reference evidence="1 2" key="1">
    <citation type="submission" date="2020-03" db="EMBL/GenBank/DDBJ databases">
        <title>The Isolation and Genome Sequence of a Novel Cyanophage S-H34 from the Huanghai Sea, China.</title>
        <authorList>
            <person name="Jiang T."/>
        </authorList>
    </citation>
    <scope>NUCLEOTIDE SEQUENCE [LARGE SCALE GENOMIC DNA]</scope>
</reference>
<evidence type="ECO:0000313" key="1">
    <source>
        <dbReference type="EMBL" id="QIN96995.1"/>
    </source>
</evidence>
<name>A0A6G8R6I7_9CAUD</name>
<dbReference type="RefSeq" id="YP_010670663.1">
    <property type="nucleotide sequence ID" value="NC_070965.1"/>
</dbReference>